<gene>
    <name evidence="3" type="ORF">XNOV1_A037272</name>
</gene>
<dbReference type="SMART" id="SM00333">
    <property type="entry name" value="TUDOR"/>
    <property type="match status" value="7"/>
</dbReference>
<dbReference type="InterPro" id="IPR050621">
    <property type="entry name" value="Tudor_domain_containing"/>
</dbReference>
<dbReference type="EMBL" id="OY660880">
    <property type="protein sequence ID" value="CAJ1077280.1"/>
    <property type="molecule type" value="Genomic_DNA"/>
</dbReference>
<feature type="compositionally biased region" description="Polar residues" evidence="1">
    <location>
        <begin position="1735"/>
        <end position="1745"/>
    </location>
</feature>
<feature type="compositionally biased region" description="Basic and acidic residues" evidence="1">
    <location>
        <begin position="1148"/>
        <end position="1159"/>
    </location>
</feature>
<feature type="domain" description="Tudor" evidence="2">
    <location>
        <begin position="521"/>
        <end position="578"/>
    </location>
</feature>
<feature type="domain" description="Tudor" evidence="2">
    <location>
        <begin position="288"/>
        <end position="347"/>
    </location>
</feature>
<dbReference type="PROSITE" id="PS50304">
    <property type="entry name" value="TUDOR"/>
    <property type="match status" value="7"/>
</dbReference>
<proteinExistence type="predicted"/>
<dbReference type="Gene3D" id="2.30.30.140">
    <property type="match status" value="6"/>
</dbReference>
<feature type="domain" description="Tudor" evidence="2">
    <location>
        <begin position="975"/>
        <end position="1031"/>
    </location>
</feature>
<keyword evidence="4" id="KW-1185">Reference proteome</keyword>
<feature type="domain" description="Tudor" evidence="2">
    <location>
        <begin position="762"/>
        <end position="820"/>
    </location>
</feature>
<name>A0AAV1GV86_XYRNO</name>
<dbReference type="PANTHER" id="PTHR22948:SF15">
    <property type="entry name" value="TUDOR DOMAIN-CONTAINING PROTEIN 6"/>
    <property type="match status" value="1"/>
</dbReference>
<sequence>MTSVVGLPTKGSDVTVLITKVHLHPLCVLVEFWAKFNQEKTADYESLAKDIQSPGGIFQEFEGNAGDQCLVQFDGIWYRSRIVSRHGSKYCVFLIDKGTTLNTSSSKLAWGKKQHFSLPPEVELCVLANVLPVSSENRWSSVAFEFLRSLPGKSVKAHVQDVLLPHRTLLLHIPCISKQMYEMGIAKKLSPGAFLDFVLKSLQSHSEAEMPPGNGLTSKGESERLHNNEHFMYPELQAGTVETVTVTDVTNPQRIFCQLKVFSQEFRKLSEQITQSCEGRMSKCLVGPEMVGFPCAARGSDGRWYRSVLQQVLQANQVVEVLNVDYGKKQFVHLENVRPLATEFFRMPVVTYNCSLHGIIDKGVGWSANQIDYLKSLLLNKSVIAKFEYQSVSEGVYYVTFYGHENANLNKLFAASINSPLEMEKALGDYATGDTVYRPQYPPQPDRFKIKMSRKQEGQQIVERLSAEDLYLDSSHEAVVQHVSDPSEFWIQTLNFANELEVLMDRIYHLYKDSVGTDVKNPAVGLYCAAKAEDGDYYRAVVTEVGETKIKMFFLDYGNTEYVDRSNIRVLPDMFKELPRLALKCSLASIRPNGQKWSPSSSEFFIKATAGKVLKVHVTAKYEGCYVVQLADPEAQGERDLASLMCSSGHAEKVETQKQPKEKFYTQTACLPTAQLLGARLLGPHINHGPSSQLHSAGDLDANQRRTPTFKEYMFSTGSVLDVAVSFMESPNDFWCQLVQDSGLLKLLMHDIQAYYKDSEFQLPIETACVARHPDNRMWYRALVIRKQESQVTVLFVDYGQTETVSLYDLRTICPQFLPLHGQAFRCSLLNPVDPTSATTEWNKEATAKFYNFVETAASNFVILRCTIYAVMYNEQKIVFNIVDLETPFESVATSMASLHKSAVPKKTAGPSYRLDTYYYSTHDVKTGAEEQVTVTCVNNVSQFYCQLERNADVISDLMVKVNDLCHQLGKVKLPAVCGNLCFAKYTDGLWYRGQIKSIKPAILVHFVDYGDTIEVEKSDLLPVPREASDITSVPVQALVCSLSDVPADVPSEMNTWFETSVTECKFQALVVAREPDGKLQVELYHGKTQVNSKIKKMFKIEKQPESMVVHQSLRAPGLTPRSLKAAPKQAEEMETQTIRNNNSTSKAARDLKDVDKNLHSKPKTSQYLDENGQKGKAAPLKLYQPPHQREARGMTQSNTGNNSASAAAQAEQKQSCSPCPKQPVKSTALATKSQKERAVERLPKLADLPSKSITSGMEAEVYVSQCNNLLSFYVQLVKEEDDIYSLVEKLNNPKSVPQTDNIGDLHPGDLVQAEFAEDSSWYRAVVREIQSDATVLVEFVDFGNKAAIPVSKIGRLQKSFLELPAYGTHCMLSNAATLGEEEILGTELGSAFKEGIGENGEKVLKCRFIRQSGSVWEVSLKDGDEDLLCRITSRLSTDDSELTSGRLKQAEEKPAQDSDIMQEADNTHKVLKSRSLCYPRQEFSVGQKLEVYISSTNDDQTFWCQPADSEELDKITQSVAEVGDSANREGFDPASLSTGTPCIALFSDDNLWYRAEVISKDGNQPLVSFVDYGNGSRVSVSDVREISQDLTESPPQAFLCELEGLDASNGSWDSGAVDKLSALSEDKAFQLTVTRVTRDEGKIKHSVQIECEGQVMNEVLKTWWRPSMAENEPAEVEVTDSFKRSALCQPTVEEIAPSGNQPEYQNQEVEAPQADCDEHSAEDYVQSESLQFSTEENNSMASEPHTLRTTESLRKTPSQEELTMVSPTVVSEDELVDILTCDGGEDETLFPPEAEKDTEEEVASITGAFGIDDICPPLYENLTEPTNEPGIRPANLESLPGEVDTYSVEGSSEGAVLPPETIKCTEERFASMMRCFGPDDMDLLEATDESGTTKTVLPEEVHTHSIESISDTLMLFAPVEEKGDREVSDSLTSTTTVKMVPREAVWPSESSDLCEDTDVTHEDSMQVQSESLISFEEIPCEQLAEAPTEPETQVGDISCQDEALCIELFCTRNILCFRKKSVPEDETVALEDDNLSVPLVDIDEAASETHSCTASSLDVDDKVLELTLSVEEECLTDVYTDHIEPTGIQIPSAIDDHLSCVTAEETVQSELLISFEEIPCERSAEAPTEPETQVGDISCQEEALCIENKSVTEDETVALQDDNPSASPSDSEPRVRADPFPDLSSLVEEVTCLVGEICLTDVCKDPQEETETEDCEQLMSALAEQDFSQVAEEDMTLSDDSFEEQLSKITHLSLKINDRSADILPVERRLEE</sequence>
<dbReference type="Gene3D" id="2.40.50.90">
    <property type="match status" value="6"/>
</dbReference>
<dbReference type="SUPFAM" id="SSF63748">
    <property type="entry name" value="Tudor/PWWP/MBT"/>
    <property type="match status" value="7"/>
</dbReference>
<organism evidence="3 4">
    <name type="scientific">Xyrichtys novacula</name>
    <name type="common">Pearly razorfish</name>
    <name type="synonym">Hemipteronotus novacula</name>
    <dbReference type="NCBI Taxonomy" id="13765"/>
    <lineage>
        <taxon>Eukaryota</taxon>
        <taxon>Metazoa</taxon>
        <taxon>Chordata</taxon>
        <taxon>Craniata</taxon>
        <taxon>Vertebrata</taxon>
        <taxon>Euteleostomi</taxon>
        <taxon>Actinopterygii</taxon>
        <taxon>Neopterygii</taxon>
        <taxon>Teleostei</taxon>
        <taxon>Neoteleostei</taxon>
        <taxon>Acanthomorphata</taxon>
        <taxon>Eupercaria</taxon>
        <taxon>Labriformes</taxon>
        <taxon>Labridae</taxon>
        <taxon>Xyrichtys</taxon>
    </lineage>
</organism>
<accession>A0AAV1GV86</accession>
<dbReference type="InterPro" id="IPR002999">
    <property type="entry name" value="Tudor"/>
</dbReference>
<evidence type="ECO:0000313" key="3">
    <source>
        <dbReference type="EMBL" id="CAJ1077280.1"/>
    </source>
</evidence>
<feature type="region of interest" description="Disordered" evidence="1">
    <location>
        <begin position="1128"/>
        <end position="1238"/>
    </location>
</feature>
<evidence type="ECO:0000259" key="2">
    <source>
        <dbReference type="PROSITE" id="PS50304"/>
    </source>
</evidence>
<feature type="compositionally biased region" description="Polar residues" evidence="1">
    <location>
        <begin position="1136"/>
        <end position="1147"/>
    </location>
</feature>
<feature type="domain" description="Tudor" evidence="2">
    <location>
        <begin position="62"/>
        <end position="118"/>
    </location>
</feature>
<feature type="domain" description="Tudor" evidence="2">
    <location>
        <begin position="1536"/>
        <end position="1594"/>
    </location>
</feature>
<dbReference type="Proteomes" id="UP001178508">
    <property type="component" value="Chromosome 17"/>
</dbReference>
<dbReference type="Pfam" id="PF00567">
    <property type="entry name" value="TUDOR"/>
    <property type="match status" value="7"/>
</dbReference>
<dbReference type="PANTHER" id="PTHR22948">
    <property type="entry name" value="TUDOR DOMAIN CONTAINING PROTEIN"/>
    <property type="match status" value="1"/>
</dbReference>
<dbReference type="InterPro" id="IPR035437">
    <property type="entry name" value="SNase_OB-fold_sf"/>
</dbReference>
<feature type="compositionally biased region" description="Basic and acidic residues" evidence="1">
    <location>
        <begin position="1746"/>
        <end position="1759"/>
    </location>
</feature>
<evidence type="ECO:0000313" key="4">
    <source>
        <dbReference type="Proteomes" id="UP001178508"/>
    </source>
</evidence>
<dbReference type="FunFam" id="2.30.30.140:FF:000018">
    <property type="entry name" value="Serine/threonine-protein kinase 31"/>
    <property type="match status" value="2"/>
</dbReference>
<reference evidence="3" key="1">
    <citation type="submission" date="2023-08" db="EMBL/GenBank/DDBJ databases">
        <authorList>
            <person name="Alioto T."/>
            <person name="Alioto T."/>
            <person name="Gomez Garrido J."/>
        </authorList>
    </citation>
    <scope>NUCLEOTIDE SEQUENCE</scope>
</reference>
<feature type="compositionally biased region" description="Low complexity" evidence="1">
    <location>
        <begin position="1197"/>
        <end position="1218"/>
    </location>
</feature>
<feature type="region of interest" description="Disordered" evidence="1">
    <location>
        <begin position="2160"/>
        <end position="2181"/>
    </location>
</feature>
<protein>
    <submittedName>
        <fullName evidence="3">Tudor domain-containing protein 6</fullName>
    </submittedName>
</protein>
<evidence type="ECO:0000256" key="1">
    <source>
        <dbReference type="SAM" id="MobiDB-lite"/>
    </source>
</evidence>
<feature type="domain" description="Tudor" evidence="2">
    <location>
        <begin position="1305"/>
        <end position="1364"/>
    </location>
</feature>
<feature type="region of interest" description="Disordered" evidence="1">
    <location>
        <begin position="1735"/>
        <end position="1764"/>
    </location>
</feature>